<dbReference type="InterPro" id="IPR016169">
    <property type="entry name" value="FAD-bd_PCMH_sub2"/>
</dbReference>
<sequence>MTFNHFIQSLDLSNSESLKVRVLLGSQVTDSLEQIAISSTGQNVALASSIAKIVFRENFGWIGPESENYNAKCEQNWSATCHLQPSCIILPADKHEVAKALQIITTLKVPFAVRSGGHNPNRGWANAGENAILIDMNRICDVVLSQDKKTVEIGPGNRWQKVYETLHGSGVSVIGGRTGDVGIGGLVLGGGFPSFSSEYGLVCDNVRSFEVVLSDSSIVNASLTENPDLFWALKGGGSNFGIVTKFTFRTVPIDKIWFAARIYEPSFNEQILKAIEEWHKAAENEPEGSIVHHIGHKRTLLGWIYSSPVEFPPLFKMFYGIPYESWFVESTIGTVLDFSRSTSKVLGPPQKLRRDAFGLSTRSSAAFYTLAYNRWRQVSGQLYEETGCDMGMVVQPLTTSAMKIGRENGGNALNAAVESQQWMSYLAQWKNEDDDECVRKAVFELGDYLRETATKMGILLPFIFMNNATATQDPITGYGSEHIARMKEVSKKYDAQQVFQTLQGDGFLLRKV</sequence>
<dbReference type="Proteomes" id="UP000094569">
    <property type="component" value="Unassembled WGS sequence"/>
</dbReference>
<comment type="similarity">
    <text evidence="1">Belongs to the oxygen-dependent FAD-linked oxidoreductase family.</text>
</comment>
<dbReference type="PANTHER" id="PTHR42973:SF54">
    <property type="entry name" value="FAD-BINDING PCMH-TYPE DOMAIN-CONTAINING PROTEIN"/>
    <property type="match status" value="1"/>
</dbReference>
<keyword evidence="3" id="KW-0274">FAD</keyword>
<dbReference type="AlphaFoldDB" id="A0A1E3B208"/>
<dbReference type="GO" id="GO:0016491">
    <property type="term" value="F:oxidoreductase activity"/>
    <property type="evidence" value="ECO:0007669"/>
    <property type="project" value="UniProtKB-KW"/>
</dbReference>
<evidence type="ECO:0000313" key="6">
    <source>
        <dbReference type="EMBL" id="ODM14965.1"/>
    </source>
</evidence>
<dbReference type="STRING" id="573508.A0A1E3B208"/>
<organism evidence="6 7">
    <name type="scientific">Aspergillus cristatus</name>
    <name type="common">Chinese Fuzhuan brick tea-fermentation fungus</name>
    <name type="synonym">Eurotium cristatum</name>
    <dbReference type="NCBI Taxonomy" id="573508"/>
    <lineage>
        <taxon>Eukaryota</taxon>
        <taxon>Fungi</taxon>
        <taxon>Dikarya</taxon>
        <taxon>Ascomycota</taxon>
        <taxon>Pezizomycotina</taxon>
        <taxon>Eurotiomycetes</taxon>
        <taxon>Eurotiomycetidae</taxon>
        <taxon>Eurotiales</taxon>
        <taxon>Aspergillaceae</taxon>
        <taxon>Aspergillus</taxon>
        <taxon>Aspergillus subgen. Aspergillus</taxon>
    </lineage>
</organism>
<reference evidence="6 7" key="1">
    <citation type="journal article" date="2016" name="BMC Genomics">
        <title>Comparative genomic and transcriptomic analyses of the Fuzhuan brick tea-fermentation fungus Aspergillus cristatus.</title>
        <authorList>
            <person name="Ge Y."/>
            <person name="Wang Y."/>
            <person name="Liu Y."/>
            <person name="Tan Y."/>
            <person name="Ren X."/>
            <person name="Zhang X."/>
            <person name="Hyde K.D."/>
            <person name="Liu Y."/>
            <person name="Liu Z."/>
        </authorList>
    </citation>
    <scope>NUCLEOTIDE SEQUENCE [LARGE SCALE GENOMIC DNA]</scope>
    <source>
        <strain evidence="6 7">GZAAS20.1005</strain>
    </source>
</reference>
<dbReference type="OrthoDB" id="2151789at2759"/>
<dbReference type="Pfam" id="PF01565">
    <property type="entry name" value="FAD_binding_4"/>
    <property type="match status" value="1"/>
</dbReference>
<name>A0A1E3B208_ASPCR</name>
<evidence type="ECO:0000256" key="1">
    <source>
        <dbReference type="ARBA" id="ARBA00005466"/>
    </source>
</evidence>
<dbReference type="Gene3D" id="3.30.465.10">
    <property type="match status" value="1"/>
</dbReference>
<feature type="domain" description="FAD-binding PCMH-type" evidence="5">
    <location>
        <begin position="81"/>
        <end position="253"/>
    </location>
</feature>
<evidence type="ECO:0000313" key="7">
    <source>
        <dbReference type="Proteomes" id="UP000094569"/>
    </source>
</evidence>
<dbReference type="InterPro" id="IPR036318">
    <property type="entry name" value="FAD-bd_PCMH-like_sf"/>
</dbReference>
<accession>A0A1E3B208</accession>
<dbReference type="InterPro" id="IPR016166">
    <property type="entry name" value="FAD-bd_PCMH"/>
</dbReference>
<dbReference type="InterPro" id="IPR050416">
    <property type="entry name" value="FAD-linked_Oxidoreductase"/>
</dbReference>
<protein>
    <recommendedName>
        <fullName evidence="5">FAD-binding PCMH-type domain-containing protein</fullName>
    </recommendedName>
</protein>
<evidence type="ECO:0000256" key="2">
    <source>
        <dbReference type="ARBA" id="ARBA00022630"/>
    </source>
</evidence>
<evidence type="ECO:0000259" key="5">
    <source>
        <dbReference type="PROSITE" id="PS51387"/>
    </source>
</evidence>
<evidence type="ECO:0000256" key="4">
    <source>
        <dbReference type="ARBA" id="ARBA00023002"/>
    </source>
</evidence>
<dbReference type="PANTHER" id="PTHR42973">
    <property type="entry name" value="BINDING OXIDOREDUCTASE, PUTATIVE (AFU_ORTHOLOGUE AFUA_1G17690)-RELATED"/>
    <property type="match status" value="1"/>
</dbReference>
<dbReference type="EMBL" id="JXNT01000020">
    <property type="protein sequence ID" value="ODM14965.1"/>
    <property type="molecule type" value="Genomic_DNA"/>
</dbReference>
<keyword evidence="4" id="KW-0560">Oxidoreductase</keyword>
<dbReference type="SUPFAM" id="SSF56176">
    <property type="entry name" value="FAD-binding/transporter-associated domain-like"/>
    <property type="match status" value="1"/>
</dbReference>
<dbReference type="PROSITE" id="PS51387">
    <property type="entry name" value="FAD_PCMH"/>
    <property type="match status" value="1"/>
</dbReference>
<keyword evidence="2" id="KW-0285">Flavoprotein</keyword>
<dbReference type="GO" id="GO:0071949">
    <property type="term" value="F:FAD binding"/>
    <property type="evidence" value="ECO:0007669"/>
    <property type="project" value="InterPro"/>
</dbReference>
<comment type="caution">
    <text evidence="6">The sequence shown here is derived from an EMBL/GenBank/DDBJ whole genome shotgun (WGS) entry which is preliminary data.</text>
</comment>
<keyword evidence="7" id="KW-1185">Reference proteome</keyword>
<evidence type="ECO:0000256" key="3">
    <source>
        <dbReference type="ARBA" id="ARBA00022827"/>
    </source>
</evidence>
<dbReference type="InterPro" id="IPR006094">
    <property type="entry name" value="Oxid_FAD_bind_N"/>
</dbReference>
<proteinExistence type="inferred from homology"/>
<gene>
    <name evidence="6" type="ORF">SI65_09717</name>
</gene>
<dbReference type="VEuPathDB" id="FungiDB:SI65_09717"/>